<dbReference type="RefSeq" id="XP_003288290.1">
    <property type="nucleotide sequence ID" value="XM_003288242.1"/>
</dbReference>
<evidence type="ECO:0008006" key="4">
    <source>
        <dbReference type="Google" id="ProtNLM"/>
    </source>
</evidence>
<proteinExistence type="predicted"/>
<dbReference type="GeneID" id="10501708"/>
<evidence type="ECO:0000256" key="1">
    <source>
        <dbReference type="SAM" id="SignalP"/>
    </source>
</evidence>
<evidence type="ECO:0000313" key="2">
    <source>
        <dbReference type="EMBL" id="EGC35202.1"/>
    </source>
</evidence>
<feature type="signal peptide" evidence="1">
    <location>
        <begin position="1"/>
        <end position="21"/>
    </location>
</feature>
<dbReference type="OrthoDB" id="10579020at2759"/>
<dbReference type="EMBL" id="GL871068">
    <property type="protein sequence ID" value="EGC35202.1"/>
    <property type="molecule type" value="Genomic_DNA"/>
</dbReference>
<protein>
    <recommendedName>
        <fullName evidence="4">Carbohydrate binding domain-containing protein</fullName>
    </recommendedName>
</protein>
<feature type="chain" id="PRO_5003261804" description="Carbohydrate binding domain-containing protein" evidence="1">
    <location>
        <begin position="22"/>
        <end position="171"/>
    </location>
</feature>
<organism evidence="2 3">
    <name type="scientific">Dictyostelium purpureum</name>
    <name type="common">Slime mold</name>
    <dbReference type="NCBI Taxonomy" id="5786"/>
    <lineage>
        <taxon>Eukaryota</taxon>
        <taxon>Amoebozoa</taxon>
        <taxon>Evosea</taxon>
        <taxon>Eumycetozoa</taxon>
        <taxon>Dictyostelia</taxon>
        <taxon>Dictyosteliales</taxon>
        <taxon>Dictyosteliaceae</taxon>
        <taxon>Dictyostelium</taxon>
    </lineage>
</organism>
<dbReference type="VEuPathDB" id="AmoebaDB:DICPUDRAFT_79094"/>
<sequence>MKTNILLLIIFLILLNYIGQSYKLERLNENEEWELIEEDIFREEDEDNSDDNILYYKPIKVERRENLYMRVNRDYLGNTTTNLEPISVKIEIRSKDIQETFMLYGLNNDTAIKKMEPKDNKSLTTPIRVESCFNEEKPIYLSLSMFNYLWGGDLIFNIEENEIDKCESKNI</sequence>
<accession>F0ZLJ4</accession>
<evidence type="ECO:0000313" key="3">
    <source>
        <dbReference type="Proteomes" id="UP000001064"/>
    </source>
</evidence>
<dbReference type="FunCoup" id="F0ZLJ4">
    <property type="interactions" value="398"/>
</dbReference>
<dbReference type="InParanoid" id="F0ZLJ4"/>
<gene>
    <name evidence="2" type="ORF">DICPUDRAFT_79094</name>
</gene>
<dbReference type="eggNOG" id="ENOG502RI4Z">
    <property type="taxonomic scope" value="Eukaryota"/>
</dbReference>
<dbReference type="Proteomes" id="UP000001064">
    <property type="component" value="Unassembled WGS sequence"/>
</dbReference>
<keyword evidence="3" id="KW-1185">Reference proteome</keyword>
<name>F0ZLJ4_DICPU</name>
<dbReference type="AlphaFoldDB" id="F0ZLJ4"/>
<keyword evidence="1" id="KW-0732">Signal</keyword>
<reference evidence="3" key="1">
    <citation type="journal article" date="2011" name="Genome Biol.">
        <title>Comparative genomics of the social amoebae Dictyostelium discoideum and Dictyostelium purpureum.</title>
        <authorList>
            <consortium name="US DOE Joint Genome Institute (JGI-PGF)"/>
            <person name="Sucgang R."/>
            <person name="Kuo A."/>
            <person name="Tian X."/>
            <person name="Salerno W."/>
            <person name="Parikh A."/>
            <person name="Feasley C.L."/>
            <person name="Dalin E."/>
            <person name="Tu H."/>
            <person name="Huang E."/>
            <person name="Barry K."/>
            <person name="Lindquist E."/>
            <person name="Shapiro H."/>
            <person name="Bruce D."/>
            <person name="Schmutz J."/>
            <person name="Salamov A."/>
            <person name="Fey P."/>
            <person name="Gaudet P."/>
            <person name="Anjard C."/>
            <person name="Babu M.M."/>
            <person name="Basu S."/>
            <person name="Bushmanova Y."/>
            <person name="van der Wel H."/>
            <person name="Katoh-Kurasawa M."/>
            <person name="Dinh C."/>
            <person name="Coutinho P.M."/>
            <person name="Saito T."/>
            <person name="Elias M."/>
            <person name="Schaap P."/>
            <person name="Kay R.R."/>
            <person name="Henrissat B."/>
            <person name="Eichinger L."/>
            <person name="Rivero F."/>
            <person name="Putnam N.H."/>
            <person name="West C.M."/>
            <person name="Loomis W.F."/>
            <person name="Chisholm R.L."/>
            <person name="Shaulsky G."/>
            <person name="Strassmann J.E."/>
            <person name="Queller D.C."/>
            <person name="Kuspa A."/>
            <person name="Grigoriev I.V."/>
        </authorList>
    </citation>
    <scope>NUCLEOTIDE SEQUENCE [LARGE SCALE GENOMIC DNA]</scope>
    <source>
        <strain evidence="3">QSDP1</strain>
    </source>
</reference>
<dbReference type="KEGG" id="dpp:DICPUDRAFT_79094"/>